<evidence type="ECO:0000313" key="1">
    <source>
        <dbReference type="EMBL" id="KAJ9083609.1"/>
    </source>
</evidence>
<proteinExistence type="predicted"/>
<organism evidence="1 2">
    <name type="scientific">Entomophthora muscae</name>
    <dbReference type="NCBI Taxonomy" id="34485"/>
    <lineage>
        <taxon>Eukaryota</taxon>
        <taxon>Fungi</taxon>
        <taxon>Fungi incertae sedis</taxon>
        <taxon>Zoopagomycota</taxon>
        <taxon>Entomophthoromycotina</taxon>
        <taxon>Entomophthoromycetes</taxon>
        <taxon>Entomophthorales</taxon>
        <taxon>Entomophthoraceae</taxon>
        <taxon>Entomophthora</taxon>
    </lineage>
</organism>
<comment type="caution">
    <text evidence="1">The sequence shown here is derived from an EMBL/GenBank/DDBJ whole genome shotgun (WGS) entry which is preliminary data.</text>
</comment>
<sequence length="156" mass="16189">MSDLIGTPKIKVVLCKYASVFFKKCTGFVRKPGIGWLGKNMARPEDCPSKDQGPELGTIVSNIPIKVMLSTPNSWVEIFSAGVGVSIGQSGHGVKGGVMGTNPGKGVSNEDGLQVVLCIGQVGRVVEKFTGLKGAPGGRYSAWVGLAGWSPEGVVA</sequence>
<dbReference type="EMBL" id="QTSX02000964">
    <property type="protein sequence ID" value="KAJ9083609.1"/>
    <property type="molecule type" value="Genomic_DNA"/>
</dbReference>
<keyword evidence="2" id="KW-1185">Reference proteome</keyword>
<accession>A0ACC2U9Z3</accession>
<evidence type="ECO:0000313" key="2">
    <source>
        <dbReference type="Proteomes" id="UP001165960"/>
    </source>
</evidence>
<protein>
    <submittedName>
        <fullName evidence="1">Uncharacterized protein</fullName>
    </submittedName>
</protein>
<name>A0ACC2U9Z3_9FUNG</name>
<gene>
    <name evidence="1" type="ORF">DSO57_1032997</name>
</gene>
<dbReference type="Proteomes" id="UP001165960">
    <property type="component" value="Unassembled WGS sequence"/>
</dbReference>
<reference evidence="1" key="1">
    <citation type="submission" date="2022-04" db="EMBL/GenBank/DDBJ databases">
        <title>Genome of the entomopathogenic fungus Entomophthora muscae.</title>
        <authorList>
            <person name="Elya C."/>
            <person name="Lovett B.R."/>
            <person name="Lee E."/>
            <person name="Macias A.M."/>
            <person name="Hajek A.E."/>
            <person name="De Bivort B.L."/>
            <person name="Kasson M.T."/>
            <person name="De Fine Licht H.H."/>
            <person name="Stajich J.E."/>
        </authorList>
    </citation>
    <scope>NUCLEOTIDE SEQUENCE</scope>
    <source>
        <strain evidence="1">Berkeley</strain>
    </source>
</reference>